<evidence type="ECO:0000256" key="3">
    <source>
        <dbReference type="ARBA" id="ARBA00022538"/>
    </source>
</evidence>
<keyword evidence="13" id="KW-1185">Reference proteome</keyword>
<evidence type="ECO:0000256" key="8">
    <source>
        <dbReference type="ARBA" id="ARBA00022989"/>
    </source>
</evidence>
<evidence type="ECO:0000256" key="7">
    <source>
        <dbReference type="ARBA" id="ARBA00022958"/>
    </source>
</evidence>
<comment type="similarity">
    <text evidence="11">Belongs to the KdpC family.</text>
</comment>
<dbReference type="NCBIfam" id="TIGR00681">
    <property type="entry name" value="kdpC"/>
    <property type="match status" value="1"/>
</dbReference>
<keyword evidence="3 11" id="KW-0633">Potassium transport</keyword>
<dbReference type="InterPro" id="IPR003820">
    <property type="entry name" value="KdpC"/>
</dbReference>
<evidence type="ECO:0000256" key="2">
    <source>
        <dbReference type="ARBA" id="ARBA00022475"/>
    </source>
</evidence>
<dbReference type="RefSeq" id="WP_122112867.1">
    <property type="nucleotide sequence ID" value="NZ_QOKZ01000004.1"/>
</dbReference>
<organism evidence="12 13">
    <name type="scientific">Paracoccus alkanivorans</name>
    <dbReference type="NCBI Taxonomy" id="2116655"/>
    <lineage>
        <taxon>Bacteria</taxon>
        <taxon>Pseudomonadati</taxon>
        <taxon>Pseudomonadota</taxon>
        <taxon>Alphaproteobacteria</taxon>
        <taxon>Rhodobacterales</taxon>
        <taxon>Paracoccaceae</taxon>
        <taxon>Paracoccus</taxon>
    </lineage>
</organism>
<dbReference type="PIRSF" id="PIRSF001296">
    <property type="entry name" value="K_ATPase_KdpC"/>
    <property type="match status" value="1"/>
</dbReference>
<protein>
    <recommendedName>
        <fullName evidence="11">Potassium-transporting ATPase KdpC subunit</fullName>
    </recommendedName>
    <alternativeName>
        <fullName evidence="11">ATP phosphohydrolase [potassium-transporting] C chain</fullName>
    </alternativeName>
    <alternativeName>
        <fullName evidence="11">Potassium-binding and translocating subunit C</fullName>
    </alternativeName>
    <alternativeName>
        <fullName evidence="11">Potassium-translocating ATPase C chain</fullName>
    </alternativeName>
</protein>
<accession>A0A3M0MD44</accession>
<gene>
    <name evidence="11" type="primary">kdpC</name>
    <name evidence="12" type="ORF">C9E81_13220</name>
</gene>
<dbReference type="OrthoDB" id="9788285at2"/>
<evidence type="ECO:0000256" key="10">
    <source>
        <dbReference type="ARBA" id="ARBA00023136"/>
    </source>
</evidence>
<comment type="caution">
    <text evidence="12">The sequence shown here is derived from an EMBL/GenBank/DDBJ whole genome shotgun (WGS) entry which is preliminary data.</text>
</comment>
<dbReference type="GO" id="GO:0005886">
    <property type="term" value="C:plasma membrane"/>
    <property type="evidence" value="ECO:0007669"/>
    <property type="project" value="UniProtKB-SubCell"/>
</dbReference>
<proteinExistence type="inferred from homology"/>
<dbReference type="Proteomes" id="UP000273516">
    <property type="component" value="Unassembled WGS sequence"/>
</dbReference>
<dbReference type="PANTHER" id="PTHR30042:SF2">
    <property type="entry name" value="POTASSIUM-TRANSPORTING ATPASE KDPC SUBUNIT"/>
    <property type="match status" value="1"/>
</dbReference>
<dbReference type="GO" id="GO:0005524">
    <property type="term" value="F:ATP binding"/>
    <property type="evidence" value="ECO:0007669"/>
    <property type="project" value="UniProtKB-UniRule"/>
</dbReference>
<evidence type="ECO:0000313" key="12">
    <source>
        <dbReference type="EMBL" id="RMC35093.1"/>
    </source>
</evidence>
<keyword evidence="9 11" id="KW-0406">Ion transport</keyword>
<comment type="function">
    <text evidence="11">Part of the high-affinity ATP-driven potassium transport (or Kdp) system, which catalyzes the hydrolysis of ATP coupled with the electrogenic transport of potassium into the cytoplasm. This subunit acts as a catalytic chaperone that increases the ATP-binding affinity of the ATP-hydrolyzing subunit KdpB by the formation of a transient KdpB/KdpC/ATP ternary complex.</text>
</comment>
<evidence type="ECO:0000256" key="5">
    <source>
        <dbReference type="ARBA" id="ARBA00022741"/>
    </source>
</evidence>
<reference evidence="12 13" key="1">
    <citation type="submission" date="2018-07" db="EMBL/GenBank/DDBJ databases">
        <authorList>
            <person name="Zhang Y."/>
            <person name="Wang L."/>
            <person name="Ma S."/>
        </authorList>
    </citation>
    <scope>NUCLEOTIDE SEQUENCE [LARGE SCALE GENOMIC DNA]</scope>
    <source>
        <strain evidence="12 13">4-2</strain>
    </source>
</reference>
<evidence type="ECO:0000256" key="4">
    <source>
        <dbReference type="ARBA" id="ARBA00022692"/>
    </source>
</evidence>
<evidence type="ECO:0000313" key="13">
    <source>
        <dbReference type="Proteomes" id="UP000273516"/>
    </source>
</evidence>
<keyword evidence="2 11" id="KW-1003">Cell membrane</keyword>
<keyword evidence="8 11" id="KW-1133">Transmembrane helix</keyword>
<comment type="subunit">
    <text evidence="11">The system is composed of three essential subunits: KdpA, KdpB and KdpC.</text>
</comment>
<evidence type="ECO:0000256" key="6">
    <source>
        <dbReference type="ARBA" id="ARBA00022840"/>
    </source>
</evidence>
<keyword evidence="6 11" id="KW-0067">ATP-binding</keyword>
<dbReference type="AlphaFoldDB" id="A0A3M0MD44"/>
<evidence type="ECO:0000256" key="9">
    <source>
        <dbReference type="ARBA" id="ARBA00023065"/>
    </source>
</evidence>
<comment type="subcellular location">
    <subcellularLocation>
        <location evidence="11">Cell membrane</location>
        <topology evidence="11">Single-pass membrane protein</topology>
    </subcellularLocation>
</comment>
<dbReference type="GO" id="GO:0008556">
    <property type="term" value="F:P-type potassium transmembrane transporter activity"/>
    <property type="evidence" value="ECO:0007669"/>
    <property type="project" value="InterPro"/>
</dbReference>
<evidence type="ECO:0000256" key="1">
    <source>
        <dbReference type="ARBA" id="ARBA00022448"/>
    </source>
</evidence>
<dbReference type="EMBL" id="QOKZ01000004">
    <property type="protein sequence ID" value="RMC35093.1"/>
    <property type="molecule type" value="Genomic_DNA"/>
</dbReference>
<keyword evidence="5 11" id="KW-0547">Nucleotide-binding</keyword>
<keyword evidence="4 11" id="KW-0812">Transmembrane</keyword>
<keyword evidence="10 11" id="KW-0472">Membrane</keyword>
<dbReference type="HAMAP" id="MF_00276">
    <property type="entry name" value="KdpC"/>
    <property type="match status" value="1"/>
</dbReference>
<name>A0A3M0MD44_9RHOB</name>
<sequence>MLTQIRPACVMIAAMLLLTGLAYPLAMTGIASVIAPRSATGSLIARDDGVPIGSALIGQDFTQPAYLHPRPSVVDYDTAASGASNLGPTSSELRESVKARRDAWETGNGGIAPIDAVTASASGLDPDISPQNARGQARRIAEARGADPAQVLAVIDAHIQNPLLGIYGQPRVNVLMTNLALDAELPAQSAPME</sequence>
<dbReference type="Pfam" id="PF02669">
    <property type="entry name" value="KdpC"/>
    <property type="match status" value="1"/>
</dbReference>
<keyword evidence="7 11" id="KW-0630">Potassium</keyword>
<keyword evidence="1 11" id="KW-0813">Transport</keyword>
<dbReference type="NCBIfam" id="NF001454">
    <property type="entry name" value="PRK00315.1"/>
    <property type="match status" value="1"/>
</dbReference>
<evidence type="ECO:0000256" key="11">
    <source>
        <dbReference type="HAMAP-Rule" id="MF_00276"/>
    </source>
</evidence>
<dbReference type="PANTHER" id="PTHR30042">
    <property type="entry name" value="POTASSIUM-TRANSPORTING ATPASE C CHAIN"/>
    <property type="match status" value="1"/>
</dbReference>